<protein>
    <submittedName>
        <fullName evidence="2">Uncharacterized protein</fullName>
    </submittedName>
</protein>
<feature type="transmembrane region" description="Helical" evidence="1">
    <location>
        <begin position="129"/>
        <end position="149"/>
    </location>
</feature>
<keyword evidence="1" id="KW-0472">Membrane</keyword>
<dbReference type="AlphaFoldDB" id="A0A6C0HSH7"/>
<reference evidence="2" key="1">
    <citation type="journal article" date="2020" name="Nature">
        <title>Giant virus diversity and host interactions through global metagenomics.</title>
        <authorList>
            <person name="Schulz F."/>
            <person name="Roux S."/>
            <person name="Paez-Espino D."/>
            <person name="Jungbluth S."/>
            <person name="Walsh D.A."/>
            <person name="Denef V.J."/>
            <person name="McMahon K.D."/>
            <person name="Konstantinidis K.T."/>
            <person name="Eloe-Fadrosh E.A."/>
            <person name="Kyrpides N.C."/>
            <person name="Woyke T."/>
        </authorList>
    </citation>
    <scope>NUCLEOTIDE SEQUENCE</scope>
    <source>
        <strain evidence="2">GVMAG-M-3300023184-168</strain>
    </source>
</reference>
<organism evidence="2">
    <name type="scientific">viral metagenome</name>
    <dbReference type="NCBI Taxonomy" id="1070528"/>
    <lineage>
        <taxon>unclassified sequences</taxon>
        <taxon>metagenomes</taxon>
        <taxon>organismal metagenomes</taxon>
    </lineage>
</organism>
<keyword evidence="1" id="KW-1133">Transmembrane helix</keyword>
<dbReference type="EMBL" id="MN740010">
    <property type="protein sequence ID" value="QHT83542.1"/>
    <property type="molecule type" value="Genomic_DNA"/>
</dbReference>
<feature type="transmembrane region" description="Helical" evidence="1">
    <location>
        <begin position="100"/>
        <end position="117"/>
    </location>
</feature>
<feature type="transmembrane region" description="Helical" evidence="1">
    <location>
        <begin position="74"/>
        <end position="94"/>
    </location>
</feature>
<sequence>MVTKNIYGIIIAKNIIFDKIYLTIFLSIPISWILCKDECIISYIIKKYNNKNYILGDNPENVDDISELFYNKKIYFIFYNLNQILQIISIIIVNNRTTNISYYIFIPTIILYIFYIYDISYKINYRKIVYPYFQILLLLYLLLCFYKILYVKLCYLL</sequence>
<name>A0A6C0HSH7_9ZZZZ</name>
<evidence type="ECO:0000256" key="1">
    <source>
        <dbReference type="SAM" id="Phobius"/>
    </source>
</evidence>
<proteinExistence type="predicted"/>
<accession>A0A6C0HSH7</accession>
<keyword evidence="1" id="KW-0812">Transmembrane</keyword>
<evidence type="ECO:0000313" key="2">
    <source>
        <dbReference type="EMBL" id="QHT83542.1"/>
    </source>
</evidence>